<organism evidence="1 2">
    <name type="scientific">Caligus rogercresseyi</name>
    <name type="common">Sea louse</name>
    <dbReference type="NCBI Taxonomy" id="217165"/>
    <lineage>
        <taxon>Eukaryota</taxon>
        <taxon>Metazoa</taxon>
        <taxon>Ecdysozoa</taxon>
        <taxon>Arthropoda</taxon>
        <taxon>Crustacea</taxon>
        <taxon>Multicrustacea</taxon>
        <taxon>Hexanauplia</taxon>
        <taxon>Copepoda</taxon>
        <taxon>Siphonostomatoida</taxon>
        <taxon>Caligidae</taxon>
        <taxon>Caligus</taxon>
    </lineage>
</organism>
<reference evidence="2" key="1">
    <citation type="submission" date="2021-01" db="EMBL/GenBank/DDBJ databases">
        <title>Caligus Genome Assembly.</title>
        <authorList>
            <person name="Gallardo-Escarate C."/>
        </authorList>
    </citation>
    <scope>NUCLEOTIDE SEQUENCE [LARGE SCALE GENOMIC DNA]</scope>
</reference>
<dbReference type="Proteomes" id="UP000595437">
    <property type="component" value="Chromosome 11"/>
</dbReference>
<proteinExistence type="predicted"/>
<protein>
    <submittedName>
        <fullName evidence="1">Uncharacterized protein</fullName>
    </submittedName>
</protein>
<sequence>QIINIEDIRAIMISKAVRYLAFTVKIPTINTIPWKIVGDLIRFHLSFSAGHLKFLQRIMRQHRKFAKRQI</sequence>
<dbReference type="EMBL" id="CP045900">
    <property type="protein sequence ID" value="QQP41680.1"/>
    <property type="molecule type" value="Genomic_DNA"/>
</dbReference>
<feature type="non-terminal residue" evidence="1">
    <location>
        <position position="1"/>
    </location>
</feature>
<keyword evidence="2" id="KW-1185">Reference proteome</keyword>
<evidence type="ECO:0000313" key="1">
    <source>
        <dbReference type="EMBL" id="QQP41680.1"/>
    </source>
</evidence>
<dbReference type="AlphaFoldDB" id="A0A7T8K1S0"/>
<accession>A0A7T8K1S0</accession>
<name>A0A7T8K1S0_CALRO</name>
<gene>
    <name evidence="1" type="ORF">FKW44_016132</name>
</gene>
<evidence type="ECO:0000313" key="2">
    <source>
        <dbReference type="Proteomes" id="UP000595437"/>
    </source>
</evidence>